<dbReference type="GO" id="GO:0019346">
    <property type="term" value="P:transsulfuration"/>
    <property type="evidence" value="ECO:0007669"/>
    <property type="project" value="InterPro"/>
</dbReference>
<dbReference type="GO" id="GO:0004123">
    <property type="term" value="F:cystathionine gamma-lyase activity"/>
    <property type="evidence" value="ECO:0007669"/>
    <property type="project" value="TreeGrafter"/>
</dbReference>
<dbReference type="InterPro" id="IPR015422">
    <property type="entry name" value="PyrdxlP-dep_Trfase_small"/>
</dbReference>
<dbReference type="SUPFAM" id="SSF53383">
    <property type="entry name" value="PLP-dependent transferases"/>
    <property type="match status" value="1"/>
</dbReference>
<dbReference type="Gene3D" id="3.90.1150.10">
    <property type="entry name" value="Aspartate Aminotransferase, domain 1"/>
    <property type="match status" value="1"/>
</dbReference>
<keyword evidence="8" id="KW-1185">Reference proteome</keyword>
<name>A0A917ARM1_9MICC</name>
<feature type="region of interest" description="Disordered" evidence="6">
    <location>
        <begin position="1"/>
        <end position="44"/>
    </location>
</feature>
<proteinExistence type="inferred from homology"/>
<dbReference type="PIRSF" id="PIRSF001434">
    <property type="entry name" value="CGS"/>
    <property type="match status" value="1"/>
</dbReference>
<dbReference type="RefSeq" id="WP_188684740.1">
    <property type="nucleotide sequence ID" value="NZ_BMIS01000007.1"/>
</dbReference>
<evidence type="ECO:0000256" key="6">
    <source>
        <dbReference type="SAM" id="MobiDB-lite"/>
    </source>
</evidence>
<keyword evidence="3 4" id="KW-0663">Pyridoxal phosphate</keyword>
<evidence type="ECO:0000313" key="8">
    <source>
        <dbReference type="Proteomes" id="UP000633136"/>
    </source>
</evidence>
<evidence type="ECO:0000256" key="3">
    <source>
        <dbReference type="ARBA" id="ARBA00022898"/>
    </source>
</evidence>
<dbReference type="Proteomes" id="UP000633136">
    <property type="component" value="Unassembled WGS sequence"/>
</dbReference>
<protein>
    <submittedName>
        <fullName evidence="7">Cystathionine gamma-synthase</fullName>
    </submittedName>
</protein>
<dbReference type="AlphaFoldDB" id="A0A917ARM1"/>
<feature type="modified residue" description="N6-(pyridoxal phosphate)lysine" evidence="4">
    <location>
        <position position="264"/>
    </location>
</feature>
<evidence type="ECO:0000256" key="5">
    <source>
        <dbReference type="RuleBase" id="RU362118"/>
    </source>
</evidence>
<dbReference type="InterPro" id="IPR015424">
    <property type="entry name" value="PyrdxlP-dep_Trfase"/>
</dbReference>
<dbReference type="Pfam" id="PF01053">
    <property type="entry name" value="Cys_Met_Meta_PP"/>
    <property type="match status" value="1"/>
</dbReference>
<dbReference type="GO" id="GO:0019343">
    <property type="term" value="P:cysteine biosynthetic process via cystathionine"/>
    <property type="evidence" value="ECO:0007669"/>
    <property type="project" value="TreeGrafter"/>
</dbReference>
<accession>A0A917ARM1</accession>
<comment type="cofactor">
    <cofactor evidence="1 5">
        <name>pyridoxal 5'-phosphate</name>
        <dbReference type="ChEBI" id="CHEBI:597326"/>
    </cofactor>
</comment>
<reference evidence="7" key="2">
    <citation type="submission" date="2020-09" db="EMBL/GenBank/DDBJ databases">
        <authorList>
            <person name="Sun Q."/>
            <person name="Zhou Y."/>
        </authorList>
    </citation>
    <scope>NUCLEOTIDE SEQUENCE</scope>
    <source>
        <strain evidence="7">CGMCC 1.15388</strain>
    </source>
</reference>
<evidence type="ECO:0000256" key="2">
    <source>
        <dbReference type="ARBA" id="ARBA00009077"/>
    </source>
</evidence>
<comment type="similarity">
    <text evidence="2 5">Belongs to the trans-sulfuration enzymes family.</text>
</comment>
<dbReference type="Gene3D" id="3.40.640.10">
    <property type="entry name" value="Type I PLP-dependent aspartate aminotransferase-like (Major domain)"/>
    <property type="match status" value="1"/>
</dbReference>
<evidence type="ECO:0000256" key="1">
    <source>
        <dbReference type="ARBA" id="ARBA00001933"/>
    </source>
</evidence>
<dbReference type="InterPro" id="IPR000277">
    <property type="entry name" value="Cys/Met-Metab_PyrdxlP-dep_enz"/>
</dbReference>
<dbReference type="PANTHER" id="PTHR11808">
    <property type="entry name" value="TRANS-SULFURATION ENZYME FAMILY MEMBER"/>
    <property type="match status" value="1"/>
</dbReference>
<dbReference type="GO" id="GO:0003962">
    <property type="term" value="F:cystathionine gamma-synthase activity"/>
    <property type="evidence" value="ECO:0007669"/>
    <property type="project" value="TreeGrafter"/>
</dbReference>
<dbReference type="EMBL" id="BMIS01000007">
    <property type="protein sequence ID" value="GGE70600.1"/>
    <property type="molecule type" value="Genomic_DNA"/>
</dbReference>
<organism evidence="7 8">
    <name type="scientific">Nesterenkonia cremea</name>
    <dbReference type="NCBI Taxonomy" id="1882340"/>
    <lineage>
        <taxon>Bacteria</taxon>
        <taxon>Bacillati</taxon>
        <taxon>Actinomycetota</taxon>
        <taxon>Actinomycetes</taxon>
        <taxon>Micrococcales</taxon>
        <taxon>Micrococcaceae</taxon>
        <taxon>Nesterenkonia</taxon>
    </lineage>
</organism>
<dbReference type="GO" id="GO:0030170">
    <property type="term" value="F:pyridoxal phosphate binding"/>
    <property type="evidence" value="ECO:0007669"/>
    <property type="project" value="InterPro"/>
</dbReference>
<comment type="caution">
    <text evidence="7">The sequence shown here is derived from an EMBL/GenBank/DDBJ whole genome shotgun (WGS) entry which is preliminary data.</text>
</comment>
<dbReference type="InterPro" id="IPR015421">
    <property type="entry name" value="PyrdxlP-dep_Trfase_major"/>
</dbReference>
<gene>
    <name evidence="7" type="ORF">GCM10011401_17250</name>
</gene>
<reference evidence="7" key="1">
    <citation type="journal article" date="2014" name="Int. J. Syst. Evol. Microbiol.">
        <title>Complete genome sequence of Corynebacterium casei LMG S-19264T (=DSM 44701T), isolated from a smear-ripened cheese.</title>
        <authorList>
            <consortium name="US DOE Joint Genome Institute (JGI-PGF)"/>
            <person name="Walter F."/>
            <person name="Albersmeier A."/>
            <person name="Kalinowski J."/>
            <person name="Ruckert C."/>
        </authorList>
    </citation>
    <scope>NUCLEOTIDE SEQUENCE</scope>
    <source>
        <strain evidence="7">CGMCC 1.15388</strain>
    </source>
</reference>
<dbReference type="PANTHER" id="PTHR11808:SF15">
    <property type="entry name" value="CYSTATHIONINE GAMMA-LYASE"/>
    <property type="match status" value="1"/>
</dbReference>
<sequence>MSSENQHHGQSAPDAGPHPAGQTPGSQSSPAAGDAWHTVSGQSERTFVVSAGRPHEPNSPVNPPVDFTSTYTYRPSVEQPQVYAREGIPSFGPLEELIAGLEGGTRSAYFGSGMVAKDQEQPVEVQPALLFSSGLSAISAVLNLLPLGSHVILPKHSYMGFFTMAQQMAEKGMITLHRVDIAETEQVRTTLQDVSTLAQAQEAEVLLWIESPTNPMLEVADLPALTAEARRRSILTAVDNTFATPLRQRPLKHGTDIVVHSVTKFLSGHSDVIMGAAVTSDAELHRRLHAHRNLHGTIPGPMEVFLALRGVRTLAIRLDAAEKNAGQLAHRLEALAAEGTVPLRSVSYPGLSSHPQHERASAQLGGYGAIITIDTGSMQAADAVLENLRLWTPATSLGGVESLAERRRRHPGEPETVPEGLIRLSVGIEDAGDLFDDLLGALRTAAEILRENR</sequence>
<evidence type="ECO:0000256" key="4">
    <source>
        <dbReference type="PIRSR" id="PIRSR001434-2"/>
    </source>
</evidence>
<dbReference type="GO" id="GO:0005737">
    <property type="term" value="C:cytoplasm"/>
    <property type="evidence" value="ECO:0007669"/>
    <property type="project" value="TreeGrafter"/>
</dbReference>
<evidence type="ECO:0000313" key="7">
    <source>
        <dbReference type="EMBL" id="GGE70600.1"/>
    </source>
</evidence>